<evidence type="ECO:0000256" key="1">
    <source>
        <dbReference type="SAM" id="MobiDB-lite"/>
    </source>
</evidence>
<comment type="caution">
    <text evidence="2">The sequence shown here is derived from an EMBL/GenBank/DDBJ whole genome shotgun (WGS) entry which is preliminary data.</text>
</comment>
<keyword evidence="3" id="KW-1185">Reference proteome</keyword>
<dbReference type="Proteomes" id="UP001185737">
    <property type="component" value="Unassembled WGS sequence"/>
</dbReference>
<feature type="compositionally biased region" description="Basic and acidic residues" evidence="1">
    <location>
        <begin position="33"/>
        <end position="47"/>
    </location>
</feature>
<dbReference type="EMBL" id="JAWLKA010000039">
    <property type="protein sequence ID" value="MDV6286472.1"/>
    <property type="molecule type" value="Genomic_DNA"/>
</dbReference>
<name>A0ABU4CT61_RHOJO</name>
<feature type="compositionally biased region" description="Basic and acidic residues" evidence="1">
    <location>
        <begin position="1"/>
        <end position="19"/>
    </location>
</feature>
<protein>
    <submittedName>
        <fullName evidence="2">Uncharacterized protein</fullName>
    </submittedName>
</protein>
<sequence length="47" mass="5509">MWISQIDRDQAKPWDKPDRLPGGPVNQQNLVETSERHESEMYVDGVR</sequence>
<reference evidence="2 3" key="1">
    <citation type="submission" date="2023-10" db="EMBL/GenBank/DDBJ databases">
        <title>Development of a sustainable strategy for remediation of hydrocarbon-contaminated territories based on the waste exchange concept.</title>
        <authorList>
            <person name="Krivoruchko A."/>
        </authorList>
    </citation>
    <scope>NUCLEOTIDE SEQUENCE [LARGE SCALE GENOMIC DNA]</scope>
    <source>
        <strain evidence="2 3">IEGM 60</strain>
    </source>
</reference>
<proteinExistence type="predicted"/>
<feature type="region of interest" description="Disordered" evidence="1">
    <location>
        <begin position="1"/>
        <end position="47"/>
    </location>
</feature>
<dbReference type="RefSeq" id="WP_317571506.1">
    <property type="nucleotide sequence ID" value="NZ_JAWLKA010000039.1"/>
</dbReference>
<evidence type="ECO:0000313" key="3">
    <source>
        <dbReference type="Proteomes" id="UP001185737"/>
    </source>
</evidence>
<evidence type="ECO:0000313" key="2">
    <source>
        <dbReference type="EMBL" id="MDV6286472.1"/>
    </source>
</evidence>
<gene>
    <name evidence="2" type="ORF">R3Q59_38980</name>
</gene>
<organism evidence="2 3">
    <name type="scientific">Rhodococcus jostii</name>
    <dbReference type="NCBI Taxonomy" id="132919"/>
    <lineage>
        <taxon>Bacteria</taxon>
        <taxon>Bacillati</taxon>
        <taxon>Actinomycetota</taxon>
        <taxon>Actinomycetes</taxon>
        <taxon>Mycobacteriales</taxon>
        <taxon>Nocardiaceae</taxon>
        <taxon>Rhodococcus</taxon>
    </lineage>
</organism>
<accession>A0ABU4CT61</accession>